<proteinExistence type="predicted"/>
<feature type="region of interest" description="Disordered" evidence="1">
    <location>
        <begin position="350"/>
        <end position="393"/>
    </location>
</feature>
<dbReference type="EMBL" id="OU899034">
    <property type="protein sequence ID" value="CAH1715233.1"/>
    <property type="molecule type" value="Genomic_DNA"/>
</dbReference>
<gene>
    <name evidence="2" type="ORF">APHIGO_LOCUS3095</name>
</gene>
<evidence type="ECO:0000313" key="2">
    <source>
        <dbReference type="EMBL" id="CAH1715233.1"/>
    </source>
</evidence>
<protein>
    <submittedName>
        <fullName evidence="2">Uncharacterized protein</fullName>
    </submittedName>
</protein>
<dbReference type="Proteomes" id="UP001154329">
    <property type="component" value="Chromosome 1"/>
</dbReference>
<evidence type="ECO:0000313" key="3">
    <source>
        <dbReference type="Proteomes" id="UP001154329"/>
    </source>
</evidence>
<keyword evidence="3" id="KW-1185">Reference proteome</keyword>
<sequence>MGSQVLFHVLLRVRRRAGRVGCRGDSVHGDIRRVRRGQRVHRLGRAQVPGDAHRHQLLLAQSHRGRSAVRRHHAGAGLRPRPSRLAVRRLCVPVVALFAVCLRFRAAVDADADQHGPASVHRRAAVPIATDASPCHRAHRAHVADRAGGVHAGAVLVPRTGRDGRHGGERVHAGVPQERHIQNVHRVYRVRGILVLHPTAVAVRLPLPEDISQVEQDPTADRALGLASVHRRPHCVAEQSVAAHQRFHATGFGAARRAPVQEARASGARAADQRDRGAGDVAADHRRDVPDLRGRQPGHGGHGLLPALAPLHHGPAVRAAQHRRQPHPVRRAVRELPQVFRPAVVHIEAPAGHAQGTVGQRQQGRRPDAQQRPLQLDPATGKFGVRGRASGHRDRVVVRHQRVLVTRRPRARPSPPPRPQHIILYLHDSRTQSQPHRTA</sequence>
<accession>A0A9P0IRS4</accession>
<organism evidence="2 3">
    <name type="scientific">Aphis gossypii</name>
    <name type="common">Cotton aphid</name>
    <dbReference type="NCBI Taxonomy" id="80765"/>
    <lineage>
        <taxon>Eukaryota</taxon>
        <taxon>Metazoa</taxon>
        <taxon>Ecdysozoa</taxon>
        <taxon>Arthropoda</taxon>
        <taxon>Hexapoda</taxon>
        <taxon>Insecta</taxon>
        <taxon>Pterygota</taxon>
        <taxon>Neoptera</taxon>
        <taxon>Paraneoptera</taxon>
        <taxon>Hemiptera</taxon>
        <taxon>Sternorrhyncha</taxon>
        <taxon>Aphidomorpha</taxon>
        <taxon>Aphidoidea</taxon>
        <taxon>Aphididae</taxon>
        <taxon>Aphidini</taxon>
        <taxon>Aphis</taxon>
        <taxon>Aphis</taxon>
    </lineage>
</organism>
<reference evidence="2" key="2">
    <citation type="submission" date="2022-10" db="EMBL/GenBank/DDBJ databases">
        <authorList>
            <consortium name="ENA_rothamsted_submissions"/>
            <consortium name="culmorum"/>
            <person name="King R."/>
        </authorList>
    </citation>
    <scope>NUCLEOTIDE SEQUENCE</scope>
</reference>
<feature type="compositionally biased region" description="Basic and acidic residues" evidence="1">
    <location>
        <begin position="271"/>
        <end position="294"/>
    </location>
</feature>
<evidence type="ECO:0000256" key="1">
    <source>
        <dbReference type="SAM" id="MobiDB-lite"/>
    </source>
</evidence>
<feature type="region of interest" description="Disordered" evidence="1">
    <location>
        <begin position="259"/>
        <end position="309"/>
    </location>
</feature>
<dbReference type="AlphaFoldDB" id="A0A9P0IRS4"/>
<name>A0A9P0IRS4_APHGO</name>
<reference evidence="2" key="1">
    <citation type="submission" date="2022-02" db="EMBL/GenBank/DDBJ databases">
        <authorList>
            <person name="King R."/>
        </authorList>
    </citation>
    <scope>NUCLEOTIDE SEQUENCE</scope>
</reference>